<dbReference type="InterPro" id="IPR001245">
    <property type="entry name" value="Ser-Thr/Tyr_kinase_cat_dom"/>
</dbReference>
<evidence type="ECO:0000256" key="1">
    <source>
        <dbReference type="SAM" id="MobiDB-lite"/>
    </source>
</evidence>
<dbReference type="GO" id="GO:0005524">
    <property type="term" value="F:ATP binding"/>
    <property type="evidence" value="ECO:0007669"/>
    <property type="project" value="InterPro"/>
</dbReference>
<comment type="caution">
    <text evidence="3">The sequence shown here is derived from an EMBL/GenBank/DDBJ whole genome shotgun (WGS) entry which is preliminary data.</text>
</comment>
<dbReference type="SUPFAM" id="SSF56112">
    <property type="entry name" value="Protein kinase-like (PK-like)"/>
    <property type="match status" value="1"/>
</dbReference>
<gene>
    <name evidence="3" type="ORF">HCN44_007188</name>
</gene>
<evidence type="ECO:0000313" key="3">
    <source>
        <dbReference type="EMBL" id="KAF7988878.1"/>
    </source>
</evidence>
<feature type="domain" description="Protein kinase" evidence="2">
    <location>
        <begin position="1"/>
        <end position="122"/>
    </location>
</feature>
<feature type="compositionally biased region" description="Basic and acidic residues" evidence="1">
    <location>
        <begin position="208"/>
        <end position="229"/>
    </location>
</feature>
<feature type="compositionally biased region" description="Basic and acidic residues" evidence="1">
    <location>
        <begin position="237"/>
        <end position="247"/>
    </location>
</feature>
<dbReference type="Proteomes" id="UP000639338">
    <property type="component" value="Unassembled WGS sequence"/>
</dbReference>
<feature type="compositionally biased region" description="Acidic residues" evidence="1">
    <location>
        <begin position="189"/>
        <end position="207"/>
    </location>
</feature>
<dbReference type="Pfam" id="PF07714">
    <property type="entry name" value="PK_Tyr_Ser-Thr"/>
    <property type="match status" value="1"/>
</dbReference>
<feature type="compositionally biased region" description="Acidic residues" evidence="1">
    <location>
        <begin position="248"/>
        <end position="268"/>
    </location>
</feature>
<evidence type="ECO:0000313" key="4">
    <source>
        <dbReference type="Proteomes" id="UP000639338"/>
    </source>
</evidence>
<reference evidence="3 4" key="1">
    <citation type="submission" date="2020-08" db="EMBL/GenBank/DDBJ databases">
        <title>Aphidius gifuensis genome sequencing and assembly.</title>
        <authorList>
            <person name="Du Z."/>
        </authorList>
    </citation>
    <scope>NUCLEOTIDE SEQUENCE [LARGE SCALE GENOMIC DNA]</scope>
    <source>
        <strain evidence="3">YNYX2018</strain>
        <tissue evidence="3">Adults</tissue>
    </source>
</reference>
<evidence type="ECO:0000259" key="2">
    <source>
        <dbReference type="PROSITE" id="PS50011"/>
    </source>
</evidence>
<feature type="compositionally biased region" description="Basic and acidic residues" evidence="1">
    <location>
        <begin position="269"/>
        <end position="284"/>
    </location>
</feature>
<dbReference type="Gene3D" id="1.10.510.10">
    <property type="entry name" value="Transferase(Phosphotransferase) domain 1"/>
    <property type="match status" value="1"/>
</dbReference>
<keyword evidence="4" id="KW-1185">Reference proteome</keyword>
<sequence length="340" mass="40160">MRKLYQYAETATSYSVVGNTLGGPYAYMPPKMITHRQKKTTNASDIRAFGCTVLEIYNEKILFSNDLDAVEKMHQQDISFQATKVPEAIRETVISCFSHEPGERPKCELLYNFCDLKKNEWKSKEKIREVAIREKSEEWLSGLEINRNSEITAYEIQEHKKINEAERKENQVGVEEIDKEIHQERPEHEEEIEQQDEVNQEVDEEIDGEVHQERPKHEDKIEQEQHEVSQEVDEEIDGKVHQERPEHEEEIEQEQQDEVNKEVDEEIEQRERREEEVNQERAEEMIQQECPGQRAKNQAIRQQGIPNHATNMNIFTSRNLQLDNAALLDIEKWWLQKPTV</sequence>
<dbReference type="GO" id="GO:0004672">
    <property type="term" value="F:protein kinase activity"/>
    <property type="evidence" value="ECO:0007669"/>
    <property type="project" value="InterPro"/>
</dbReference>
<protein>
    <recommendedName>
        <fullName evidence="2">Protein kinase domain-containing protein</fullName>
    </recommendedName>
</protein>
<feature type="region of interest" description="Disordered" evidence="1">
    <location>
        <begin position="182"/>
        <end position="295"/>
    </location>
</feature>
<dbReference type="InterPro" id="IPR011009">
    <property type="entry name" value="Kinase-like_dom_sf"/>
</dbReference>
<dbReference type="PROSITE" id="PS50011">
    <property type="entry name" value="PROTEIN_KINASE_DOM"/>
    <property type="match status" value="1"/>
</dbReference>
<name>A0A835CP75_APHGI</name>
<proteinExistence type="predicted"/>
<dbReference type="InterPro" id="IPR000719">
    <property type="entry name" value="Prot_kinase_dom"/>
</dbReference>
<dbReference type="AlphaFoldDB" id="A0A835CP75"/>
<accession>A0A835CP75</accession>
<organism evidence="3 4">
    <name type="scientific">Aphidius gifuensis</name>
    <name type="common">Parasitoid wasp</name>
    <dbReference type="NCBI Taxonomy" id="684658"/>
    <lineage>
        <taxon>Eukaryota</taxon>
        <taxon>Metazoa</taxon>
        <taxon>Ecdysozoa</taxon>
        <taxon>Arthropoda</taxon>
        <taxon>Hexapoda</taxon>
        <taxon>Insecta</taxon>
        <taxon>Pterygota</taxon>
        <taxon>Neoptera</taxon>
        <taxon>Endopterygota</taxon>
        <taxon>Hymenoptera</taxon>
        <taxon>Apocrita</taxon>
        <taxon>Ichneumonoidea</taxon>
        <taxon>Braconidae</taxon>
        <taxon>Aphidiinae</taxon>
        <taxon>Aphidius</taxon>
    </lineage>
</organism>
<dbReference type="EMBL" id="JACMRX010000005">
    <property type="protein sequence ID" value="KAF7988878.1"/>
    <property type="molecule type" value="Genomic_DNA"/>
</dbReference>